<name>A0A7S2XX41_9STRA</name>
<protein>
    <recommendedName>
        <fullName evidence="4">EF-hand domain-containing protein</fullName>
    </recommendedName>
</protein>
<dbReference type="PANTHER" id="PTHR34524">
    <property type="entry name" value="CALCYPHOSIN"/>
    <property type="match status" value="1"/>
</dbReference>
<dbReference type="Gene3D" id="1.10.238.10">
    <property type="entry name" value="EF-hand"/>
    <property type="match status" value="2"/>
</dbReference>
<dbReference type="PROSITE" id="PS00018">
    <property type="entry name" value="EF_HAND_1"/>
    <property type="match status" value="2"/>
</dbReference>
<gene>
    <name evidence="5" type="ORF">FJAP1339_LOCUS4795</name>
</gene>
<sequence length="511" mass="57363">MRKSTQLVPHSYSEDGQLRFGETIVIGHPQLQGSLCCDLWEEVAAGTGEFEVSLTTEHQAQARNTFIITRVGKEKLRDMSSTQYEADNILHFGEPFHLACNESLLVDERTDLLNPPLYVASTLKSSTRVTRASNRQMVYMSPTCTNDAVWVCQPMAGQQDRLLSAGLPVPANSPVVIQHRGTGQRLCSEAKYSSRGDFGVEYEVSCFTKQTPHKQMALLAETEGRKTGQTLDRVENEENHWLIITSADPELARDNRNLPKPATAEVLIKKVLDIIRARGEGSVRGLRRSFRIMDDGRDQQLDREDLKWGLKDYGVHLDDNQFDTIFDYFDRSGDGLVSIKEFLVAIRGEMNQRRLDLAMLAYGQLDKNGDGTVTRADVASAYDVSQHPRVISGELTPDEAIDIFMSQWETQEADGVITPKEWEEYYQDISAEIDDDDYFELMIRNAWHISGGEGWCENSANLRVLVTYSDGSQEVVEVKDDLGVDKNDTADIIRRLEAQGVQNIVGVSVAD</sequence>
<feature type="domain" description="EF-hand" evidence="4">
    <location>
        <begin position="281"/>
        <end position="316"/>
    </location>
</feature>
<dbReference type="Pfam" id="PF13499">
    <property type="entry name" value="EF-hand_7"/>
    <property type="match status" value="1"/>
</dbReference>
<dbReference type="GO" id="GO:0005509">
    <property type="term" value="F:calcium ion binding"/>
    <property type="evidence" value="ECO:0007669"/>
    <property type="project" value="InterPro"/>
</dbReference>
<dbReference type="InterPro" id="IPR055325">
    <property type="entry name" value="CF161"/>
</dbReference>
<dbReference type="PANTHER" id="PTHR34524:SF6">
    <property type="entry name" value="CALCYPHOSINE LIKE"/>
    <property type="match status" value="1"/>
</dbReference>
<proteinExistence type="predicted"/>
<reference evidence="5" key="1">
    <citation type="submission" date="2021-01" db="EMBL/GenBank/DDBJ databases">
        <authorList>
            <person name="Corre E."/>
            <person name="Pelletier E."/>
            <person name="Niang G."/>
            <person name="Scheremetjew M."/>
            <person name="Finn R."/>
            <person name="Kale V."/>
            <person name="Holt S."/>
            <person name="Cochrane G."/>
            <person name="Meng A."/>
            <person name="Brown T."/>
            <person name="Cohen L."/>
        </authorList>
    </citation>
    <scope>NUCLEOTIDE SEQUENCE</scope>
    <source>
        <strain evidence="5">CCMP1661</strain>
    </source>
</reference>
<evidence type="ECO:0000256" key="3">
    <source>
        <dbReference type="ARBA" id="ARBA00022837"/>
    </source>
</evidence>
<evidence type="ECO:0000256" key="1">
    <source>
        <dbReference type="ARBA" id="ARBA00022723"/>
    </source>
</evidence>
<feature type="domain" description="EF-hand" evidence="4">
    <location>
        <begin position="317"/>
        <end position="352"/>
    </location>
</feature>
<dbReference type="EMBL" id="HBHR01010055">
    <property type="protein sequence ID" value="CAD9862263.1"/>
    <property type="molecule type" value="Transcribed_RNA"/>
</dbReference>
<dbReference type="InterPro" id="IPR002048">
    <property type="entry name" value="EF_hand_dom"/>
</dbReference>
<dbReference type="SMART" id="SM00054">
    <property type="entry name" value="EFh"/>
    <property type="match status" value="2"/>
</dbReference>
<dbReference type="InterPro" id="IPR018247">
    <property type="entry name" value="EF_Hand_1_Ca_BS"/>
</dbReference>
<dbReference type="AlphaFoldDB" id="A0A7S2XX41"/>
<organism evidence="5">
    <name type="scientific">Fibrocapsa japonica</name>
    <dbReference type="NCBI Taxonomy" id="94617"/>
    <lineage>
        <taxon>Eukaryota</taxon>
        <taxon>Sar</taxon>
        <taxon>Stramenopiles</taxon>
        <taxon>Ochrophyta</taxon>
        <taxon>Raphidophyceae</taxon>
        <taxon>Chattonellales</taxon>
        <taxon>Chattonellaceae</taxon>
        <taxon>Fibrocapsa</taxon>
    </lineage>
</organism>
<keyword evidence="3" id="KW-0106">Calcium</keyword>
<dbReference type="SUPFAM" id="SSF47473">
    <property type="entry name" value="EF-hand"/>
    <property type="match status" value="1"/>
</dbReference>
<evidence type="ECO:0000256" key="2">
    <source>
        <dbReference type="ARBA" id="ARBA00022737"/>
    </source>
</evidence>
<keyword evidence="1" id="KW-0479">Metal-binding</keyword>
<evidence type="ECO:0000313" key="5">
    <source>
        <dbReference type="EMBL" id="CAD9862263.1"/>
    </source>
</evidence>
<dbReference type="Pfam" id="PF24569">
    <property type="entry name" value="CFAP161"/>
    <property type="match status" value="1"/>
</dbReference>
<keyword evidence="2" id="KW-0677">Repeat</keyword>
<evidence type="ECO:0000259" key="4">
    <source>
        <dbReference type="PROSITE" id="PS50222"/>
    </source>
</evidence>
<dbReference type="InterPro" id="IPR011992">
    <property type="entry name" value="EF-hand-dom_pair"/>
</dbReference>
<dbReference type="PROSITE" id="PS50222">
    <property type="entry name" value="EF_HAND_2"/>
    <property type="match status" value="2"/>
</dbReference>
<dbReference type="CDD" id="cd00051">
    <property type="entry name" value="EFh"/>
    <property type="match status" value="1"/>
</dbReference>
<dbReference type="InterPro" id="IPR051581">
    <property type="entry name" value="Ca-bind"/>
</dbReference>
<accession>A0A7S2XX41</accession>